<feature type="non-terminal residue" evidence="2">
    <location>
        <position position="120"/>
    </location>
</feature>
<protein>
    <submittedName>
        <fullName evidence="2">Uncharacterized protein</fullName>
    </submittedName>
</protein>
<name>B9TE24_RICCO</name>
<dbReference type="Proteomes" id="UP000008311">
    <property type="component" value="Unassembled WGS sequence"/>
</dbReference>
<evidence type="ECO:0000313" key="3">
    <source>
        <dbReference type="Proteomes" id="UP000008311"/>
    </source>
</evidence>
<feature type="non-terminal residue" evidence="2">
    <location>
        <position position="1"/>
    </location>
</feature>
<dbReference type="AlphaFoldDB" id="B9TE24"/>
<accession>B9TE24</accession>
<sequence>SVPDRRSLHHPARRRAAGDFRVQRATAGRKRRHRGLEDQGRPPPHSAGGRHGLQAAAGCRSGRTARRRRRTGRHPDHHRRRRTPEPRPGAPVQRTRGAHRAGGRPGSAVPAPALRGRGAP</sequence>
<evidence type="ECO:0000256" key="1">
    <source>
        <dbReference type="SAM" id="MobiDB-lite"/>
    </source>
</evidence>
<evidence type="ECO:0000313" key="2">
    <source>
        <dbReference type="EMBL" id="EEF25890.1"/>
    </source>
</evidence>
<dbReference type="InParanoid" id="B9TE24"/>
<reference evidence="3" key="1">
    <citation type="journal article" date="2010" name="Nat. Biotechnol.">
        <title>Draft genome sequence of the oilseed species Ricinus communis.</title>
        <authorList>
            <person name="Chan A.P."/>
            <person name="Crabtree J."/>
            <person name="Zhao Q."/>
            <person name="Lorenzi H."/>
            <person name="Orvis J."/>
            <person name="Puiu D."/>
            <person name="Melake-Berhan A."/>
            <person name="Jones K.M."/>
            <person name="Redman J."/>
            <person name="Chen G."/>
            <person name="Cahoon E.B."/>
            <person name="Gedil M."/>
            <person name="Stanke M."/>
            <person name="Haas B.J."/>
            <person name="Wortman J.R."/>
            <person name="Fraser-Liggett C.M."/>
            <person name="Ravel J."/>
            <person name="Rabinowicz P.D."/>
        </authorList>
    </citation>
    <scope>NUCLEOTIDE SEQUENCE [LARGE SCALE GENOMIC DNA]</scope>
    <source>
        <strain evidence="3">cv. Hale</strain>
    </source>
</reference>
<dbReference type="EMBL" id="EQ978663">
    <property type="protein sequence ID" value="EEF25890.1"/>
    <property type="molecule type" value="Genomic_DNA"/>
</dbReference>
<feature type="region of interest" description="Disordered" evidence="1">
    <location>
        <begin position="1"/>
        <end position="120"/>
    </location>
</feature>
<keyword evidence="3" id="KW-1185">Reference proteome</keyword>
<proteinExistence type="predicted"/>
<feature type="compositionally biased region" description="Basic residues" evidence="1">
    <location>
        <begin position="63"/>
        <end position="82"/>
    </location>
</feature>
<organism evidence="2 3">
    <name type="scientific">Ricinus communis</name>
    <name type="common">Castor bean</name>
    <dbReference type="NCBI Taxonomy" id="3988"/>
    <lineage>
        <taxon>Eukaryota</taxon>
        <taxon>Viridiplantae</taxon>
        <taxon>Streptophyta</taxon>
        <taxon>Embryophyta</taxon>
        <taxon>Tracheophyta</taxon>
        <taxon>Spermatophyta</taxon>
        <taxon>Magnoliopsida</taxon>
        <taxon>eudicotyledons</taxon>
        <taxon>Gunneridae</taxon>
        <taxon>Pentapetalae</taxon>
        <taxon>rosids</taxon>
        <taxon>fabids</taxon>
        <taxon>Malpighiales</taxon>
        <taxon>Euphorbiaceae</taxon>
        <taxon>Acalyphoideae</taxon>
        <taxon>Acalypheae</taxon>
        <taxon>Ricinus</taxon>
    </lineage>
</organism>
<gene>
    <name evidence="2" type="ORF">RCOM_1815520</name>
</gene>